<reference evidence="2" key="1">
    <citation type="submission" date="2016-06" db="EMBL/GenBank/DDBJ databases">
        <authorList>
            <person name="Varghese N."/>
        </authorList>
    </citation>
    <scope>NUCLEOTIDE SEQUENCE [LARGE SCALE GENOMIC DNA]</scope>
    <source>
        <strain evidence="2">DSM 46123</strain>
    </source>
</reference>
<organism evidence="1 2">
    <name type="scientific">Micromonospora inyonensis</name>
    <dbReference type="NCBI Taxonomy" id="47866"/>
    <lineage>
        <taxon>Bacteria</taxon>
        <taxon>Bacillati</taxon>
        <taxon>Actinomycetota</taxon>
        <taxon>Actinomycetes</taxon>
        <taxon>Micromonosporales</taxon>
        <taxon>Micromonosporaceae</taxon>
        <taxon>Micromonospora</taxon>
    </lineage>
</organism>
<accession>A0A1C6SNK1</accession>
<keyword evidence="2" id="KW-1185">Reference proteome</keyword>
<evidence type="ECO:0000313" key="1">
    <source>
        <dbReference type="EMBL" id="SCL30962.1"/>
    </source>
</evidence>
<gene>
    <name evidence="1" type="ORF">GA0074694_5846</name>
</gene>
<dbReference type="RefSeq" id="WP_091463011.1">
    <property type="nucleotide sequence ID" value="NZ_FMHU01000002.1"/>
</dbReference>
<sequence length="86" mass="9396">MKVLFLGGPWHNERHEVTPARASAALRSLPVSFTVPLAPERTGDVAEGFPPSRADGHVTYTRRYARAGGERLPVYVAPNYQGPPRA</sequence>
<evidence type="ECO:0000313" key="2">
    <source>
        <dbReference type="Proteomes" id="UP000198906"/>
    </source>
</evidence>
<protein>
    <submittedName>
        <fullName evidence="1">Uncharacterized protein</fullName>
    </submittedName>
</protein>
<dbReference type="Proteomes" id="UP000198906">
    <property type="component" value="Unassembled WGS sequence"/>
</dbReference>
<name>A0A1C6SNK1_9ACTN</name>
<proteinExistence type="predicted"/>
<dbReference type="EMBL" id="FMHU01000002">
    <property type="protein sequence ID" value="SCL30962.1"/>
    <property type="molecule type" value="Genomic_DNA"/>
</dbReference>
<dbReference type="AlphaFoldDB" id="A0A1C6SNK1"/>